<evidence type="ECO:0000313" key="2">
    <source>
        <dbReference type="Proteomes" id="UP001249851"/>
    </source>
</evidence>
<comment type="caution">
    <text evidence="1">The sequence shown here is derived from an EMBL/GenBank/DDBJ whole genome shotgun (WGS) entry which is preliminary data.</text>
</comment>
<accession>A0AAD9Q172</accession>
<organism evidence="1 2">
    <name type="scientific">Acropora cervicornis</name>
    <name type="common">Staghorn coral</name>
    <dbReference type="NCBI Taxonomy" id="6130"/>
    <lineage>
        <taxon>Eukaryota</taxon>
        <taxon>Metazoa</taxon>
        <taxon>Cnidaria</taxon>
        <taxon>Anthozoa</taxon>
        <taxon>Hexacorallia</taxon>
        <taxon>Scleractinia</taxon>
        <taxon>Astrocoeniina</taxon>
        <taxon>Acroporidae</taxon>
        <taxon>Acropora</taxon>
    </lineage>
</organism>
<gene>
    <name evidence="1" type="ORF">P5673_026548</name>
</gene>
<reference evidence="1" key="1">
    <citation type="journal article" date="2023" name="G3 (Bethesda)">
        <title>Whole genome assembly and annotation of the endangered Caribbean coral Acropora cervicornis.</title>
        <authorList>
            <person name="Selwyn J.D."/>
            <person name="Vollmer S.V."/>
        </authorList>
    </citation>
    <scope>NUCLEOTIDE SEQUENCE</scope>
    <source>
        <strain evidence="1">K2</strain>
    </source>
</reference>
<dbReference type="Proteomes" id="UP001249851">
    <property type="component" value="Unassembled WGS sequence"/>
</dbReference>
<dbReference type="AlphaFoldDB" id="A0AAD9Q172"/>
<name>A0AAD9Q172_ACRCE</name>
<dbReference type="EMBL" id="JARQWQ010000087">
    <property type="protein sequence ID" value="KAK2552460.1"/>
    <property type="molecule type" value="Genomic_DNA"/>
</dbReference>
<reference evidence="1" key="2">
    <citation type="journal article" date="2023" name="Science">
        <title>Genomic signatures of disease resistance in endangered staghorn corals.</title>
        <authorList>
            <person name="Vollmer S.V."/>
            <person name="Selwyn J.D."/>
            <person name="Despard B.A."/>
            <person name="Roesel C.L."/>
        </authorList>
    </citation>
    <scope>NUCLEOTIDE SEQUENCE</scope>
    <source>
        <strain evidence="1">K2</strain>
    </source>
</reference>
<sequence>MPSTYGVKRVSILNQSRFFHVVDGLDLDVMHDQLEGALHKKYIKVEEYIALGTLNERIRTFDYGPSDISNNSRPIKEQALTNNSASLSRSEEIVFSPASSTQLAAFPEVLVEQYLDDFGTLHHRSYIPKHHNMVHYPRQIVRTSWVKVYGTKYVRGCVLVVAPPHGVPIFGKIEQILIVGEIVILRYKRLRVLEYVSHLNAYKVVELNEVACIKQKELQGHW</sequence>
<proteinExistence type="predicted"/>
<protein>
    <submittedName>
        <fullName evidence="1">Uncharacterized protein</fullName>
    </submittedName>
</protein>
<keyword evidence="2" id="KW-1185">Reference proteome</keyword>
<evidence type="ECO:0000313" key="1">
    <source>
        <dbReference type="EMBL" id="KAK2552460.1"/>
    </source>
</evidence>